<organism evidence="1 2">
    <name type="scientific">Reticulomyxa filosa</name>
    <dbReference type="NCBI Taxonomy" id="46433"/>
    <lineage>
        <taxon>Eukaryota</taxon>
        <taxon>Sar</taxon>
        <taxon>Rhizaria</taxon>
        <taxon>Retaria</taxon>
        <taxon>Foraminifera</taxon>
        <taxon>Monothalamids</taxon>
        <taxon>Reticulomyxidae</taxon>
        <taxon>Reticulomyxa</taxon>
    </lineage>
</organism>
<dbReference type="Proteomes" id="UP000023152">
    <property type="component" value="Unassembled WGS sequence"/>
</dbReference>
<evidence type="ECO:0000313" key="2">
    <source>
        <dbReference type="Proteomes" id="UP000023152"/>
    </source>
</evidence>
<accession>X6LGQ6</accession>
<dbReference type="InterPro" id="IPR011043">
    <property type="entry name" value="Gal_Oxase/kelch_b-propeller"/>
</dbReference>
<dbReference type="InterPro" id="IPR015915">
    <property type="entry name" value="Kelch-typ_b-propeller"/>
</dbReference>
<comment type="caution">
    <text evidence="1">The sequence shown here is derived from an EMBL/GenBank/DDBJ whole genome shotgun (WGS) entry which is preliminary data.</text>
</comment>
<dbReference type="EMBL" id="ASPP01042631">
    <property type="protein sequence ID" value="ETN99879.1"/>
    <property type="molecule type" value="Genomic_DNA"/>
</dbReference>
<name>X6LGQ6_RETFI</name>
<gene>
    <name evidence="1" type="ORF">RFI_37588</name>
</gene>
<dbReference type="Gene3D" id="2.120.10.80">
    <property type="entry name" value="Kelch-type beta propeller"/>
    <property type="match status" value="1"/>
</dbReference>
<dbReference type="SUPFAM" id="SSF50965">
    <property type="entry name" value="Galactose oxidase, central domain"/>
    <property type="match status" value="1"/>
</dbReference>
<keyword evidence="2" id="KW-1185">Reference proteome</keyword>
<protein>
    <submittedName>
        <fullName evidence="1">Uncharacterized protein</fullName>
    </submittedName>
</protein>
<dbReference type="AlphaFoldDB" id="X6LGQ6"/>
<sequence>IKHGTNDKQHEMLLFTFNTGLLIRYNEDDNTFQFCNIRICTTLRPLYSYAYIHVDDDILLFGRDDRHELRSKDVHKYSIKDNIWLRFEQTLPLPLTDAAAIITQDSECVHIIGGYKGEQDVTIHMKTKMEDWTKGKTDMEEQWSTIEDEKTEIEEILVELEQMGEIIDINKLKVKSANSFFCK</sequence>
<feature type="non-terminal residue" evidence="1">
    <location>
        <position position="1"/>
    </location>
</feature>
<reference evidence="1 2" key="1">
    <citation type="journal article" date="2013" name="Curr. Biol.">
        <title>The Genome of the Foraminiferan Reticulomyxa filosa.</title>
        <authorList>
            <person name="Glockner G."/>
            <person name="Hulsmann N."/>
            <person name="Schleicher M."/>
            <person name="Noegel A.A."/>
            <person name="Eichinger L."/>
            <person name="Gallinger C."/>
            <person name="Pawlowski J."/>
            <person name="Sierra R."/>
            <person name="Euteneuer U."/>
            <person name="Pillet L."/>
            <person name="Moustafa A."/>
            <person name="Platzer M."/>
            <person name="Groth M."/>
            <person name="Szafranski K."/>
            <person name="Schliwa M."/>
        </authorList>
    </citation>
    <scope>NUCLEOTIDE SEQUENCE [LARGE SCALE GENOMIC DNA]</scope>
</reference>
<proteinExistence type="predicted"/>
<evidence type="ECO:0000313" key="1">
    <source>
        <dbReference type="EMBL" id="ETN99879.1"/>
    </source>
</evidence>